<feature type="compositionally biased region" description="Basic and acidic residues" evidence="6">
    <location>
        <begin position="55"/>
        <end position="64"/>
    </location>
</feature>
<dbReference type="GO" id="GO:0005634">
    <property type="term" value="C:nucleus"/>
    <property type="evidence" value="ECO:0007669"/>
    <property type="project" value="UniProtKB-SubCell"/>
</dbReference>
<keyword evidence="2" id="KW-0479">Metal-binding</keyword>
<keyword evidence="3" id="KW-0863">Zinc-finger</keyword>
<comment type="subcellular location">
    <subcellularLocation>
        <location evidence="1">Nucleus</location>
    </subcellularLocation>
</comment>
<dbReference type="GO" id="GO:0008270">
    <property type="term" value="F:zinc ion binding"/>
    <property type="evidence" value="ECO:0007669"/>
    <property type="project" value="UniProtKB-KW"/>
</dbReference>
<evidence type="ECO:0000313" key="8">
    <source>
        <dbReference type="EMBL" id="KAE8244656.1"/>
    </source>
</evidence>
<feature type="domain" description="HAT C-terminal dimerisation" evidence="7">
    <location>
        <begin position="936"/>
        <end position="1008"/>
    </location>
</feature>
<feature type="compositionally biased region" description="Basic and acidic residues" evidence="6">
    <location>
        <begin position="8"/>
        <end position="21"/>
    </location>
</feature>
<keyword evidence="4" id="KW-0862">Zinc</keyword>
<name>A0A177T4R0_9BASI</name>
<feature type="compositionally biased region" description="Acidic residues" evidence="6">
    <location>
        <begin position="84"/>
        <end position="95"/>
    </location>
</feature>
<dbReference type="PANTHER" id="PTHR46481:SF10">
    <property type="entry name" value="ZINC FINGER BED DOMAIN-CONTAINING PROTEIN 39"/>
    <property type="match status" value="1"/>
</dbReference>
<evidence type="ECO:0000256" key="6">
    <source>
        <dbReference type="SAM" id="MobiDB-lite"/>
    </source>
</evidence>
<evidence type="ECO:0000256" key="5">
    <source>
        <dbReference type="ARBA" id="ARBA00023242"/>
    </source>
</evidence>
<proteinExistence type="predicted"/>
<dbReference type="SUPFAM" id="SSF140996">
    <property type="entry name" value="Hermes dimerisation domain"/>
    <property type="match status" value="1"/>
</dbReference>
<dbReference type="InterPro" id="IPR008906">
    <property type="entry name" value="HATC_C_dom"/>
</dbReference>
<dbReference type="EMBL" id="LWDF02000604">
    <property type="protein sequence ID" value="KAE8244656.1"/>
    <property type="molecule type" value="Genomic_DNA"/>
</dbReference>
<feature type="region of interest" description="Disordered" evidence="6">
    <location>
        <begin position="1025"/>
        <end position="1075"/>
    </location>
</feature>
<evidence type="ECO:0000313" key="9">
    <source>
        <dbReference type="Proteomes" id="UP000077521"/>
    </source>
</evidence>
<evidence type="ECO:0000256" key="4">
    <source>
        <dbReference type="ARBA" id="ARBA00022833"/>
    </source>
</evidence>
<dbReference type="InterPro" id="IPR052035">
    <property type="entry name" value="ZnF_BED_domain_contain"/>
</dbReference>
<dbReference type="InterPro" id="IPR012337">
    <property type="entry name" value="RNaseH-like_sf"/>
</dbReference>
<protein>
    <recommendedName>
        <fullName evidence="7">HAT C-terminal dimerisation domain-containing protein</fullName>
    </recommendedName>
</protein>
<dbReference type="GO" id="GO:0046983">
    <property type="term" value="F:protein dimerization activity"/>
    <property type="evidence" value="ECO:0007669"/>
    <property type="project" value="InterPro"/>
</dbReference>
<feature type="compositionally biased region" description="Low complexity" evidence="6">
    <location>
        <begin position="100"/>
        <end position="131"/>
    </location>
</feature>
<accession>A0A177T4R0</accession>
<feature type="compositionally biased region" description="Polar residues" evidence="6">
    <location>
        <begin position="183"/>
        <end position="193"/>
    </location>
</feature>
<gene>
    <name evidence="8" type="ORF">A4X13_0g6394</name>
</gene>
<reference evidence="8" key="1">
    <citation type="submission" date="2016-04" db="EMBL/GenBank/DDBJ databases">
        <authorList>
            <person name="Nguyen H.D."/>
            <person name="Samba Siva P."/>
            <person name="Cullis J."/>
            <person name="Levesque C.A."/>
            <person name="Hambleton S."/>
        </authorList>
    </citation>
    <scope>NUCLEOTIDE SEQUENCE</scope>
    <source>
        <strain evidence="8">DAOMC 236416</strain>
    </source>
</reference>
<feature type="compositionally biased region" description="Acidic residues" evidence="6">
    <location>
        <begin position="199"/>
        <end position="213"/>
    </location>
</feature>
<evidence type="ECO:0000259" key="7">
    <source>
        <dbReference type="Pfam" id="PF05699"/>
    </source>
</evidence>
<evidence type="ECO:0000256" key="2">
    <source>
        <dbReference type="ARBA" id="ARBA00022723"/>
    </source>
</evidence>
<dbReference type="SUPFAM" id="SSF53098">
    <property type="entry name" value="Ribonuclease H-like"/>
    <property type="match status" value="1"/>
</dbReference>
<sequence>MSPPLPDPPERRYGTRPEAGRKPPAGLSGFVVGDKDEASSGSSNSNAAKPRPKPRPYDRAAHSTDEDDDPALPSARISRQRAADEEEIQMMMDEELGPRKNSTPSGSSSLLKVSSISKSKSPFKSSAQKSAPLKKKPSSSNLKAVALGLNPKITDTFKPRSVSTPSSSSMGPPVARPPVAPRLSSSNGTSAQTSRSDDRSDDEEEAPPGDDPENPIQVDDINDSDSQASIPHKRKDVTPEGALKSALTVWQKAHDNAQAKNEAEANGDDWKAATGKKPSAVYLGFDRPFIGTKHDQHCILFPCRCCAPPQNIHRPFNDSSTSNLHSHVRQLKNKANNQLSIMEMFSKKATPSSAPAILLSPSVTRQMMVAWISESGRPISIVEDRGFLAFFSEEQQALMPSRFTISRDVARVFFGMTKYLKEELAAVEGCFHLATDVWTSANGYSFLGLIICYQQNGRAIRRLLEMVPFLTTHDSEHLANATFRILEKYGITKRLWNIVSDNASENTKMMRLLAAKDGLPRFITNEDGQIGCRVRCTAHVLNLISKAVLSGFGRSRKTKNQQTETAAGEDEMDSAGDQQKDDWDEDDELGGEDAACDDRAGDEDEDECQEGDQEGDDDDTRAVEDEEDLEISTSLNPQETAVEEDEEDVQQVLDSVPSKLSARQTLELQMRNKEIGTALRKLAWLAQQFRYSPVKRRSFHKQCERLSCKAPYTIVRDVATRWNSTLDMIESGLRLWKGIIAYTEREDTPIPKDKRLKRTDEDDLRKLFDFLKPISDATLKFSHKDVPTIGEVIGLFEDLDRTFVQIQNKEGEALVWSQAAARAHAVNAKYYGLTEQADVYTLGMLLHPNYRAVFMTVLKWPEDWKQQAEQLFRDVYAEYYQTAPEAEKAGGSQTPNFDKLDPTTQALMRIAKAKQESSSHDVIAEWFDTVTPLSPDGQRVDPLHWWWAEKEKGNDHDGLTAMALDVFSCPATSVDVERLFSRAGRVVSPLRHRLKAAKIAQLVTVGKWFLEGSVPEDLLPNVLDEEKETRRAKRKTTTSSAGGSAKRSRPNTMDTSLRNDGDINRIVAQNEESDL</sequence>
<keyword evidence="5" id="KW-0539">Nucleus</keyword>
<dbReference type="AlphaFoldDB" id="A0A177T4R0"/>
<comment type="caution">
    <text evidence="8">The sequence shown here is derived from an EMBL/GenBank/DDBJ whole genome shotgun (WGS) entry which is preliminary data.</text>
</comment>
<evidence type="ECO:0000256" key="3">
    <source>
        <dbReference type="ARBA" id="ARBA00022771"/>
    </source>
</evidence>
<organism evidence="8 9">
    <name type="scientific">Tilletia indica</name>
    <dbReference type="NCBI Taxonomy" id="43049"/>
    <lineage>
        <taxon>Eukaryota</taxon>
        <taxon>Fungi</taxon>
        <taxon>Dikarya</taxon>
        <taxon>Basidiomycota</taxon>
        <taxon>Ustilaginomycotina</taxon>
        <taxon>Exobasidiomycetes</taxon>
        <taxon>Tilletiales</taxon>
        <taxon>Tilletiaceae</taxon>
        <taxon>Tilletia</taxon>
    </lineage>
</organism>
<feature type="compositionally biased region" description="Acidic residues" evidence="6">
    <location>
        <begin position="582"/>
        <end position="630"/>
    </location>
</feature>
<evidence type="ECO:0000256" key="1">
    <source>
        <dbReference type="ARBA" id="ARBA00004123"/>
    </source>
</evidence>
<dbReference type="Proteomes" id="UP000077521">
    <property type="component" value="Unassembled WGS sequence"/>
</dbReference>
<reference evidence="8" key="2">
    <citation type="journal article" date="2019" name="IMA Fungus">
        <title>Genome sequencing and comparison of five Tilletia species to identify candidate genes for the detection of regulated species infecting wheat.</title>
        <authorList>
            <person name="Nguyen H.D.T."/>
            <person name="Sultana T."/>
            <person name="Kesanakurti P."/>
            <person name="Hambleton S."/>
        </authorList>
    </citation>
    <scope>NUCLEOTIDE SEQUENCE</scope>
    <source>
        <strain evidence="8">DAOMC 236416</strain>
    </source>
</reference>
<feature type="compositionally biased region" description="Low complexity" evidence="6">
    <location>
        <begin position="39"/>
        <end position="48"/>
    </location>
</feature>
<dbReference type="Pfam" id="PF05699">
    <property type="entry name" value="Dimer_Tnp_hAT"/>
    <property type="match status" value="1"/>
</dbReference>
<keyword evidence="9" id="KW-1185">Reference proteome</keyword>
<feature type="region of interest" description="Disordered" evidence="6">
    <location>
        <begin position="554"/>
        <end position="632"/>
    </location>
</feature>
<feature type="compositionally biased region" description="Low complexity" evidence="6">
    <location>
        <begin position="159"/>
        <end position="173"/>
    </location>
</feature>
<feature type="region of interest" description="Disordered" evidence="6">
    <location>
        <begin position="1"/>
        <end position="241"/>
    </location>
</feature>
<dbReference type="PANTHER" id="PTHR46481">
    <property type="entry name" value="ZINC FINGER BED DOMAIN-CONTAINING PROTEIN 4"/>
    <property type="match status" value="1"/>
</dbReference>